<evidence type="ECO:0000256" key="11">
    <source>
        <dbReference type="ARBA" id="ARBA00023284"/>
    </source>
</evidence>
<dbReference type="Gene3D" id="1.20.1440.130">
    <property type="entry name" value="VKOR domain"/>
    <property type="match status" value="1"/>
</dbReference>
<keyword evidence="11" id="KW-0676">Redox-active center</keyword>
<evidence type="ECO:0000256" key="3">
    <source>
        <dbReference type="ARBA" id="ARBA00012278"/>
    </source>
</evidence>
<dbReference type="PANTHER" id="PTHR14519">
    <property type="entry name" value="VITAMIN K EPOXIDE REDUCTASE COMPLEX, SUBUNIT 1"/>
    <property type="match status" value="1"/>
</dbReference>
<feature type="non-terminal residue" evidence="14">
    <location>
        <position position="1"/>
    </location>
</feature>
<dbReference type="GO" id="GO:0048038">
    <property type="term" value="F:quinone binding"/>
    <property type="evidence" value="ECO:0007669"/>
    <property type="project" value="UniProtKB-KW"/>
</dbReference>
<feature type="transmembrane region" description="Helical" evidence="12">
    <location>
        <begin position="132"/>
        <end position="152"/>
    </location>
</feature>
<dbReference type="AlphaFoldDB" id="A0A090XB74"/>
<evidence type="ECO:0000256" key="8">
    <source>
        <dbReference type="ARBA" id="ARBA00023002"/>
    </source>
</evidence>
<comment type="subcellular location">
    <subcellularLocation>
        <location evidence="1">Endoplasmic reticulum membrane</location>
        <topology evidence="1">Multi-pass membrane protein</topology>
    </subcellularLocation>
</comment>
<evidence type="ECO:0000256" key="9">
    <source>
        <dbReference type="ARBA" id="ARBA00023136"/>
    </source>
</evidence>
<dbReference type="Pfam" id="PF07884">
    <property type="entry name" value="VKOR"/>
    <property type="match status" value="1"/>
</dbReference>
<evidence type="ECO:0000313" key="14">
    <source>
        <dbReference type="EMBL" id="JAC94231.1"/>
    </source>
</evidence>
<dbReference type="EMBL" id="GBIH01000479">
    <property type="protein sequence ID" value="JAC94231.1"/>
    <property type="molecule type" value="mRNA"/>
</dbReference>
<keyword evidence="5" id="KW-0874">Quinone</keyword>
<evidence type="ECO:0000256" key="10">
    <source>
        <dbReference type="ARBA" id="ARBA00023157"/>
    </source>
</evidence>
<accession>A0A090XB74</accession>
<sequence length="188" mass="21492">LKRIRTANAVFVCVWGILIFVLRFIVVEYAQRTRQKLPSDVRYQPAHELFQGVLHQGMEEDSGYWATSLDLTPFTINPTACLVCSSTSPSSCLVHWTEELWRNLHLVLSVISNIGSVYLACILYFVLHDFCVVCVTTYVINALLLTCSVLRLKHDSAPPAKAKRSLMTFPRSARFRPEHEEFFPILFL</sequence>
<keyword evidence="4 12" id="KW-0812">Transmembrane</keyword>
<organism evidence="14">
    <name type="scientific">Ixodes ricinus</name>
    <name type="common">Common tick</name>
    <name type="synonym">Acarus ricinus</name>
    <dbReference type="NCBI Taxonomy" id="34613"/>
    <lineage>
        <taxon>Eukaryota</taxon>
        <taxon>Metazoa</taxon>
        <taxon>Ecdysozoa</taxon>
        <taxon>Arthropoda</taxon>
        <taxon>Chelicerata</taxon>
        <taxon>Arachnida</taxon>
        <taxon>Acari</taxon>
        <taxon>Parasitiformes</taxon>
        <taxon>Ixodida</taxon>
        <taxon>Ixodoidea</taxon>
        <taxon>Ixodidae</taxon>
        <taxon>Ixodinae</taxon>
        <taxon>Ixodes</taxon>
    </lineage>
</organism>
<evidence type="ECO:0000256" key="4">
    <source>
        <dbReference type="ARBA" id="ARBA00022692"/>
    </source>
</evidence>
<feature type="transmembrane region" description="Helical" evidence="12">
    <location>
        <begin position="106"/>
        <end position="126"/>
    </location>
</feature>
<proteinExistence type="evidence at transcript level"/>
<keyword evidence="6" id="KW-0256">Endoplasmic reticulum</keyword>
<name>A0A090XB74_IXORI</name>
<feature type="transmembrane region" description="Helical" evidence="12">
    <location>
        <begin position="6"/>
        <end position="26"/>
    </location>
</feature>
<dbReference type="PANTHER" id="PTHR14519:SF8">
    <property type="entry name" value="VITAMIN K EPOXIDE REDUCTASE COMPLEX SUBUNIT 1"/>
    <property type="match status" value="1"/>
</dbReference>
<dbReference type="GO" id="GO:0005789">
    <property type="term" value="C:endoplasmic reticulum membrane"/>
    <property type="evidence" value="ECO:0007669"/>
    <property type="project" value="UniProtKB-SubCell"/>
</dbReference>
<evidence type="ECO:0000256" key="1">
    <source>
        <dbReference type="ARBA" id="ARBA00004477"/>
    </source>
</evidence>
<keyword evidence="7 12" id="KW-1133">Transmembrane helix</keyword>
<evidence type="ECO:0000259" key="13">
    <source>
        <dbReference type="Pfam" id="PF07884"/>
    </source>
</evidence>
<comment type="similarity">
    <text evidence="2">Belongs to the VKOR family.</text>
</comment>
<protein>
    <recommendedName>
        <fullName evidence="3">vitamin-K-epoxide reductase (warfarin-sensitive)</fullName>
        <ecNumber evidence="3">1.17.4.4</ecNumber>
    </recommendedName>
</protein>
<keyword evidence="9 12" id="KW-0472">Membrane</keyword>
<evidence type="ECO:0000256" key="2">
    <source>
        <dbReference type="ARBA" id="ARBA00006214"/>
    </source>
</evidence>
<evidence type="ECO:0000256" key="12">
    <source>
        <dbReference type="SAM" id="Phobius"/>
    </source>
</evidence>
<keyword evidence="10" id="KW-1015">Disulfide bond</keyword>
<dbReference type="GO" id="GO:0047057">
    <property type="term" value="F:vitamin-K-epoxide reductase (warfarin-sensitive) activity"/>
    <property type="evidence" value="ECO:0007669"/>
    <property type="project" value="UniProtKB-EC"/>
</dbReference>
<evidence type="ECO:0000256" key="7">
    <source>
        <dbReference type="ARBA" id="ARBA00022989"/>
    </source>
</evidence>
<evidence type="ECO:0000256" key="5">
    <source>
        <dbReference type="ARBA" id="ARBA00022719"/>
    </source>
</evidence>
<dbReference type="GO" id="GO:0042373">
    <property type="term" value="P:vitamin K metabolic process"/>
    <property type="evidence" value="ECO:0007669"/>
    <property type="project" value="InterPro"/>
</dbReference>
<dbReference type="InterPro" id="IPR012932">
    <property type="entry name" value="VKOR"/>
</dbReference>
<evidence type="ECO:0000256" key="6">
    <source>
        <dbReference type="ARBA" id="ARBA00022824"/>
    </source>
</evidence>
<reference evidence="14" key="1">
    <citation type="journal article" date="2015" name="PLoS Negl. Trop. Dis.">
        <title>Deep Sequencing Analysis of the Ixodes ricinus Haemocytome.</title>
        <authorList>
            <person name="Kotsyfakis M."/>
            <person name="Kopacek P."/>
            <person name="Franta Z."/>
            <person name="Pedra J.H."/>
            <person name="Ribeiro J.M."/>
        </authorList>
    </citation>
    <scope>NUCLEOTIDE SEQUENCE</scope>
</reference>
<feature type="domain" description="Vitamin K epoxide reductase" evidence="13">
    <location>
        <begin position="96"/>
        <end position="148"/>
    </location>
</feature>
<keyword evidence="8" id="KW-0560">Oxidoreductase</keyword>
<dbReference type="InterPro" id="IPR038354">
    <property type="entry name" value="VKOR_sf"/>
</dbReference>
<dbReference type="EC" id="1.17.4.4" evidence="3"/>
<dbReference type="InterPro" id="IPR042406">
    <property type="entry name" value="VKORC1/VKORC1L1"/>
</dbReference>